<comment type="caution">
    <text evidence="2">The sequence shown here is derived from an EMBL/GenBank/DDBJ whole genome shotgun (WGS) entry which is preliminary data.</text>
</comment>
<feature type="region of interest" description="Disordered" evidence="1">
    <location>
        <begin position="67"/>
        <end position="341"/>
    </location>
</feature>
<dbReference type="Proteomes" id="UP000192247">
    <property type="component" value="Unassembled WGS sequence"/>
</dbReference>
<dbReference type="OrthoDB" id="10067843at2759"/>
<feature type="region of interest" description="Disordered" evidence="1">
    <location>
        <begin position="706"/>
        <end position="729"/>
    </location>
</feature>
<dbReference type="GO" id="GO:0044666">
    <property type="term" value="C:MLL3/4 complex"/>
    <property type="evidence" value="ECO:0007669"/>
    <property type="project" value="TreeGrafter"/>
</dbReference>
<feature type="compositionally biased region" description="Low complexity" evidence="1">
    <location>
        <begin position="271"/>
        <end position="283"/>
    </location>
</feature>
<dbReference type="GO" id="GO:1902808">
    <property type="term" value="P:positive regulation of cell cycle G1/S phase transition"/>
    <property type="evidence" value="ECO:0007669"/>
    <property type="project" value="TreeGrafter"/>
</dbReference>
<dbReference type="Pfam" id="PF15364">
    <property type="entry name" value="PAXIP1_C"/>
    <property type="match status" value="1"/>
</dbReference>
<feature type="compositionally biased region" description="Low complexity" evidence="1">
    <location>
        <begin position="236"/>
        <end position="253"/>
    </location>
</feature>
<feature type="compositionally biased region" description="Basic and acidic residues" evidence="1">
    <location>
        <begin position="719"/>
        <end position="729"/>
    </location>
</feature>
<dbReference type="AlphaFoldDB" id="A0A1V9XX28"/>
<name>A0A1V9XX28_9ACAR</name>
<gene>
    <name evidence="2" type="ORF">BIW11_02817</name>
</gene>
<feature type="compositionally biased region" description="Pro residues" evidence="1">
    <location>
        <begin position="222"/>
        <end position="235"/>
    </location>
</feature>
<feature type="compositionally biased region" description="Gly residues" evidence="1">
    <location>
        <begin position="254"/>
        <end position="270"/>
    </location>
</feature>
<sequence>MSVSETTPAGSARIEDEEWTVYPSDDELVAVQMDTGTPYFEPKDPNEIIRLYALMSEKGVIELEWVSPGRMEAKPEDDDADEKRDAKETVVKSELNEFDFDEPTPAVSLSFRKQKKVPQGQRKVASFDKIMNDITKGKSVGPTGSPSAKKDSPTKEKKQRKPKQPKTSKGAAAPPAPVTKTSPDKVTSTGGAPPSGGVGTLQVQIKQEPPGTGGGPVTPGTPTTPTPHGGPPSAPVTPGVVPGQAPQPQQMAGAGPGMRTGPGPIIGGLMGPQQPGQPQTQQHQQHHMSGHIQQQGVQQQVVSQGMMTMGTNSQPMQQQSGLQQMQQQMGGGGQQQQQQAQHPNLLKQMLVPPGGQQPHDMNGGVQGQPTGAGIGGISLAPSPMAVQIQPGQTPQSSPITSHQQIAGMQQPHAQQVGGGQQMGSAMGQQGMQTMQPQQQMMSGQQAQQLQQMSGQQQQLLIQQGPGPQQQGNAGQVLQQPMQHQSSGGLMIQTVQGVQHKMGQVQIGAGTTGGPQQQGQYNLFAVCSKINRYAERPPEAREASSLSGARHLDRLSGHIRTALPLRQPMTLSMGQMVQNGPQQSSPMQVVSPQMGQQGYQGGHPQRVVQQNTTVSTPDSIFIVRDSPAARMTPFSGVNIVGVSQDVGYGGAWFWSILQSLRRNLNQRQQHQTPPATAVEHTLVQGCPLFAQIFTLSINNAGVGLRNSGGGSGSSSLTDSAQRDHANGAPK</sequence>
<protein>
    <submittedName>
        <fullName evidence="2">Uncharacterized protein</fullName>
    </submittedName>
</protein>
<feature type="compositionally biased region" description="Basic residues" evidence="1">
    <location>
        <begin position="157"/>
        <end position="166"/>
    </location>
</feature>
<feature type="compositionally biased region" description="Low complexity" evidence="1">
    <location>
        <begin position="290"/>
        <end position="328"/>
    </location>
</feature>
<dbReference type="InParanoid" id="A0A1V9XX28"/>
<feature type="region of interest" description="Disordered" evidence="1">
    <location>
        <begin position="414"/>
        <end position="452"/>
    </location>
</feature>
<dbReference type="STRING" id="418985.A0A1V9XX28"/>
<evidence type="ECO:0000313" key="2">
    <source>
        <dbReference type="EMBL" id="OQR77973.1"/>
    </source>
</evidence>
<dbReference type="EMBL" id="MNPL01002791">
    <property type="protein sequence ID" value="OQR77973.1"/>
    <property type="molecule type" value="Genomic_DNA"/>
</dbReference>
<evidence type="ECO:0000313" key="3">
    <source>
        <dbReference type="Proteomes" id="UP000192247"/>
    </source>
</evidence>
<dbReference type="GO" id="GO:0033148">
    <property type="term" value="P:positive regulation of intracellular estrogen receptor signaling pathway"/>
    <property type="evidence" value="ECO:0007669"/>
    <property type="project" value="TreeGrafter"/>
</dbReference>
<proteinExistence type="predicted"/>
<accession>A0A1V9XX28</accession>
<dbReference type="PANTHER" id="PTHR28467:SF1">
    <property type="entry name" value="PAXIP1-ASSOCIATED GLUTAMATE-RICH PROTEIN 1"/>
    <property type="match status" value="1"/>
</dbReference>
<organism evidence="2 3">
    <name type="scientific">Tropilaelaps mercedesae</name>
    <dbReference type="NCBI Taxonomy" id="418985"/>
    <lineage>
        <taxon>Eukaryota</taxon>
        <taxon>Metazoa</taxon>
        <taxon>Ecdysozoa</taxon>
        <taxon>Arthropoda</taxon>
        <taxon>Chelicerata</taxon>
        <taxon>Arachnida</taxon>
        <taxon>Acari</taxon>
        <taxon>Parasitiformes</taxon>
        <taxon>Mesostigmata</taxon>
        <taxon>Gamasina</taxon>
        <taxon>Dermanyssoidea</taxon>
        <taxon>Laelapidae</taxon>
        <taxon>Tropilaelaps</taxon>
    </lineage>
</organism>
<dbReference type="PANTHER" id="PTHR28467">
    <property type="entry name" value="PAXIP1-ASSOCIATED GLUTAMATE-RICH PROTEIN 1"/>
    <property type="match status" value="1"/>
</dbReference>
<feature type="region of interest" description="Disordered" evidence="1">
    <location>
        <begin position="577"/>
        <end position="602"/>
    </location>
</feature>
<evidence type="ECO:0000256" key="1">
    <source>
        <dbReference type="SAM" id="MobiDB-lite"/>
    </source>
</evidence>
<keyword evidence="3" id="KW-1185">Reference proteome</keyword>
<feature type="compositionally biased region" description="Low complexity" evidence="1">
    <location>
        <begin position="580"/>
        <end position="593"/>
    </location>
</feature>
<feature type="compositionally biased region" description="Basic and acidic residues" evidence="1">
    <location>
        <begin position="81"/>
        <end position="95"/>
    </location>
</feature>
<dbReference type="GO" id="GO:0030331">
    <property type="term" value="F:nuclear estrogen receptor binding"/>
    <property type="evidence" value="ECO:0007669"/>
    <property type="project" value="TreeGrafter"/>
</dbReference>
<reference evidence="2 3" key="1">
    <citation type="journal article" date="2017" name="Gigascience">
        <title>Draft genome of the honey bee ectoparasitic mite, Tropilaelaps mercedesae, is shaped by the parasitic life history.</title>
        <authorList>
            <person name="Dong X."/>
            <person name="Armstrong S.D."/>
            <person name="Xia D."/>
            <person name="Makepeace B.L."/>
            <person name="Darby A.C."/>
            <person name="Kadowaki T."/>
        </authorList>
    </citation>
    <scope>NUCLEOTIDE SEQUENCE [LARGE SCALE GENOMIC DNA]</scope>
    <source>
        <strain evidence="2">Wuxi-XJTLU</strain>
    </source>
</reference>
<dbReference type="InterPro" id="IPR028213">
    <property type="entry name" value="PA1"/>
</dbReference>
<feature type="compositionally biased region" description="Polar residues" evidence="1">
    <location>
        <begin position="179"/>
        <end position="190"/>
    </location>
</feature>
<feature type="compositionally biased region" description="Low complexity" evidence="1">
    <location>
        <begin position="422"/>
        <end position="452"/>
    </location>
</feature>